<name>A0A7C8IMT3_9PEZI</name>
<evidence type="ECO:0000313" key="4">
    <source>
        <dbReference type="EMBL" id="KAF2964365.1"/>
    </source>
</evidence>
<dbReference type="EMBL" id="WUBL01000154">
    <property type="protein sequence ID" value="KAF2964365.1"/>
    <property type="molecule type" value="Genomic_DNA"/>
</dbReference>
<accession>A0A7C8IMT3</accession>
<dbReference type="PROSITE" id="PS50088">
    <property type="entry name" value="ANK_REPEAT"/>
    <property type="match status" value="1"/>
</dbReference>
<dbReference type="PANTHER" id="PTHR24198:SF165">
    <property type="entry name" value="ANKYRIN REPEAT-CONTAINING PROTEIN-RELATED"/>
    <property type="match status" value="1"/>
</dbReference>
<dbReference type="SUPFAM" id="SSF48403">
    <property type="entry name" value="Ankyrin repeat"/>
    <property type="match status" value="1"/>
</dbReference>
<dbReference type="PANTHER" id="PTHR24198">
    <property type="entry name" value="ANKYRIN REPEAT AND PROTEIN KINASE DOMAIN-CONTAINING PROTEIN"/>
    <property type="match status" value="1"/>
</dbReference>
<dbReference type="InterPro" id="IPR036770">
    <property type="entry name" value="Ankyrin_rpt-contain_sf"/>
</dbReference>
<dbReference type="PROSITE" id="PS50297">
    <property type="entry name" value="ANK_REP_REGION"/>
    <property type="match status" value="1"/>
</dbReference>
<dbReference type="Gene3D" id="1.25.40.20">
    <property type="entry name" value="Ankyrin repeat-containing domain"/>
    <property type="match status" value="2"/>
</dbReference>
<evidence type="ECO:0000256" key="3">
    <source>
        <dbReference type="PROSITE-ProRule" id="PRU00023"/>
    </source>
</evidence>
<dbReference type="AlphaFoldDB" id="A0A7C8IMT3"/>
<dbReference type="Proteomes" id="UP000481858">
    <property type="component" value="Unassembled WGS sequence"/>
</dbReference>
<evidence type="ECO:0000256" key="1">
    <source>
        <dbReference type="ARBA" id="ARBA00022737"/>
    </source>
</evidence>
<dbReference type="OrthoDB" id="4705075at2759"/>
<dbReference type="InParanoid" id="A0A7C8IMT3"/>
<dbReference type="InterPro" id="IPR002110">
    <property type="entry name" value="Ankyrin_rpt"/>
</dbReference>
<dbReference type="Pfam" id="PF13637">
    <property type="entry name" value="Ank_4"/>
    <property type="match status" value="1"/>
</dbReference>
<organism evidence="4 5">
    <name type="scientific">Xylaria multiplex</name>
    <dbReference type="NCBI Taxonomy" id="323545"/>
    <lineage>
        <taxon>Eukaryota</taxon>
        <taxon>Fungi</taxon>
        <taxon>Dikarya</taxon>
        <taxon>Ascomycota</taxon>
        <taxon>Pezizomycotina</taxon>
        <taxon>Sordariomycetes</taxon>
        <taxon>Xylariomycetidae</taxon>
        <taxon>Xylariales</taxon>
        <taxon>Xylariaceae</taxon>
        <taxon>Xylaria</taxon>
    </lineage>
</organism>
<proteinExistence type="predicted"/>
<protein>
    <submittedName>
        <fullName evidence="4">Uncharacterized protein</fullName>
    </submittedName>
</protein>
<feature type="repeat" description="ANK" evidence="3">
    <location>
        <begin position="229"/>
        <end position="261"/>
    </location>
</feature>
<comment type="caution">
    <text evidence="4">The sequence shown here is derived from an EMBL/GenBank/DDBJ whole genome shotgun (WGS) entry which is preliminary data.</text>
</comment>
<gene>
    <name evidence="4" type="ORF">GQX73_g9199</name>
</gene>
<dbReference type="Pfam" id="PF12796">
    <property type="entry name" value="Ank_2"/>
    <property type="match status" value="2"/>
</dbReference>
<sequence>MDVVLGPIRALVNIDPGTEVIHLSSQVVVEEITKVRLNKWVQLSPELSSQNIKGKLTICCVQYLSSCDLLAASLKAESDMEGLLRQSPFLAHAATAWDMYFRDFWKPTSPSPLASPSQSSSLMFDKTPLSGTEGEKASLYSTVINEENDEMIRLIIDLTSSHDRLMALLLLSVYLGKDPSTAMLTWEEASSWVATMPELHVLAELKLVSLFTKLNSEDTQLSVKSVDERGATALHIAARIGIEDDVSVLLKAGAEPHALDDSLKTPIDYAVNSGHDAITARLFEEYCETFGYTDSSGIDIRMIAELYARYINAGRGTDTPQLYSALVHAIKQGMTGMVRCLLDLGVDPNDWDETGIPALHHAINLTGVQHLRHKSEEIIDLLLRREANPSAISKNESAESGFHVAARLGSMDAILLLLRFSANTRSLDANGQSVLFATAEADIEEQQVEWIMRYLVLGGADVEQADKNGSRILHIAAQRGLKFVILNLVRRFAAVVDPKDKEGKTPLDYAHDSGQTETVAMLQELMR</sequence>
<evidence type="ECO:0000256" key="2">
    <source>
        <dbReference type="ARBA" id="ARBA00023043"/>
    </source>
</evidence>
<keyword evidence="5" id="KW-1185">Reference proteome</keyword>
<reference evidence="4 5" key="1">
    <citation type="submission" date="2019-12" db="EMBL/GenBank/DDBJ databases">
        <title>Draft genome sequence of the ascomycete Xylaria multiplex DSM 110363.</title>
        <authorList>
            <person name="Buettner E."/>
            <person name="Kellner H."/>
        </authorList>
    </citation>
    <scope>NUCLEOTIDE SEQUENCE [LARGE SCALE GENOMIC DNA]</scope>
    <source>
        <strain evidence="4 5">DSM 110363</strain>
    </source>
</reference>
<evidence type="ECO:0000313" key="5">
    <source>
        <dbReference type="Proteomes" id="UP000481858"/>
    </source>
</evidence>
<keyword evidence="2 3" id="KW-0040">ANK repeat</keyword>
<dbReference type="SMART" id="SM00248">
    <property type="entry name" value="ANK"/>
    <property type="match status" value="6"/>
</dbReference>
<keyword evidence="1" id="KW-0677">Repeat</keyword>